<dbReference type="PRINTS" id="PR01415">
    <property type="entry name" value="ANKYRIN"/>
</dbReference>
<name>A0ABQ7NDZ1_BRACM</name>
<proteinExistence type="predicted"/>
<dbReference type="Gene3D" id="1.25.40.20">
    <property type="entry name" value="Ankyrin repeat-containing domain"/>
    <property type="match status" value="2"/>
</dbReference>
<keyword evidence="7 12" id="KW-0863">Zinc-finger</keyword>
<dbReference type="EC" id="2.3.2.27" evidence="3"/>
<dbReference type="PANTHER" id="PTHR24173:SF83">
    <property type="entry name" value="SOCS BOX DOMAIN-CONTAINING PROTEIN"/>
    <property type="match status" value="1"/>
</dbReference>
<feature type="repeat" description="ANK" evidence="11">
    <location>
        <begin position="50"/>
        <end position="82"/>
    </location>
</feature>
<dbReference type="Pfam" id="PF12796">
    <property type="entry name" value="Ank_2"/>
    <property type="match status" value="2"/>
</dbReference>
<feature type="repeat" description="ANK" evidence="11">
    <location>
        <begin position="177"/>
        <end position="209"/>
    </location>
</feature>
<evidence type="ECO:0000256" key="6">
    <source>
        <dbReference type="ARBA" id="ARBA00022737"/>
    </source>
</evidence>
<dbReference type="SUPFAM" id="SSF57850">
    <property type="entry name" value="RING/U-box"/>
    <property type="match status" value="2"/>
</dbReference>
<dbReference type="PROSITE" id="PS50297">
    <property type="entry name" value="ANK_REP_REGION"/>
    <property type="match status" value="5"/>
</dbReference>
<evidence type="ECO:0000256" key="4">
    <source>
        <dbReference type="ARBA" id="ARBA00022679"/>
    </source>
</evidence>
<feature type="domain" description="RING-type" evidence="14">
    <location>
        <begin position="321"/>
        <end position="372"/>
    </location>
</feature>
<evidence type="ECO:0000313" key="16">
    <source>
        <dbReference type="Proteomes" id="UP000823674"/>
    </source>
</evidence>
<dbReference type="InterPro" id="IPR036770">
    <property type="entry name" value="Ankyrin_rpt-contain_sf"/>
</dbReference>
<keyword evidence="10 11" id="KW-0040">ANK repeat</keyword>
<dbReference type="PROSITE" id="PS50088">
    <property type="entry name" value="ANK_REPEAT"/>
    <property type="match status" value="5"/>
</dbReference>
<feature type="repeat" description="ANK" evidence="11">
    <location>
        <begin position="117"/>
        <end position="139"/>
    </location>
</feature>
<feature type="region of interest" description="Disordered" evidence="13">
    <location>
        <begin position="627"/>
        <end position="658"/>
    </location>
</feature>
<dbReference type="PROSITE" id="PS00518">
    <property type="entry name" value="ZF_RING_1"/>
    <property type="match status" value="2"/>
</dbReference>
<gene>
    <name evidence="15" type="primary">A02p013760.1_BraROA</name>
    <name evidence="15" type="ORF">IGI04_005416</name>
</gene>
<evidence type="ECO:0000256" key="11">
    <source>
        <dbReference type="PROSITE-ProRule" id="PRU00023"/>
    </source>
</evidence>
<evidence type="ECO:0000256" key="12">
    <source>
        <dbReference type="PROSITE-ProRule" id="PRU00175"/>
    </source>
</evidence>
<dbReference type="InterPro" id="IPR002110">
    <property type="entry name" value="Ankyrin_rpt"/>
</dbReference>
<feature type="repeat" description="ANK" evidence="11">
    <location>
        <begin position="83"/>
        <end position="115"/>
    </location>
</feature>
<keyword evidence="8" id="KW-0833">Ubl conjugation pathway</keyword>
<feature type="compositionally biased region" description="Basic and acidic residues" evidence="13">
    <location>
        <begin position="649"/>
        <end position="658"/>
    </location>
</feature>
<dbReference type="PANTHER" id="PTHR24173">
    <property type="entry name" value="ANKYRIN REPEAT CONTAINING"/>
    <property type="match status" value="1"/>
</dbReference>
<dbReference type="SMART" id="SM00248">
    <property type="entry name" value="ANK"/>
    <property type="match status" value="6"/>
</dbReference>
<dbReference type="InterPro" id="IPR056760">
    <property type="entry name" value="RING_XB3-like"/>
</dbReference>
<evidence type="ECO:0000256" key="8">
    <source>
        <dbReference type="ARBA" id="ARBA00022786"/>
    </source>
</evidence>
<sequence>MRFLSLVGNSFGCSASGERLVSAARDGDLQEAKALLDYNPRLARYSTFGVRNSPLHYSAAQGHHEIVSLLVESGVDINLRNYRGQTALMQACQHGHWEVVLILILFGANIHRSDYLNGGTALHLAALNGHPRCIRILLSEYIPSLPNCWSLLKNSKSSVSGFDPSVIQEVINRAADGGITPLHVAALNGHVETVQLLLDLGASLTQVTVEDGTTIDLIGAGSTPLHYASCGGNTQCCQLLIDKGASLAAINSNGWTPLMVARSWHRNCLEEVLNPTTEQPLSQLPKVPSPFLCLPLMSIVKIAQECGWRGDDCLTPCRDPCAVCLERKCTVAADGCGHEFCTNCALYLSTTNITSSKTSQATPGSVPCPLCRYGIVSFTKLPHTIPTTTATSSRTSISLSFCTCSSSDVLDTGALLTDPHYSCKPVVSRTGSQSVGSSSFRSLSCRFPPSLCLGGSDVDEPQSRLMNGSYSRSGLGSRRSTSEVEGKRSWFCALNHCVTTGGRCGHEFCTNCALYLSTTNITSSKTSQATPGSVPCPLCRYGIVSFTKLPHTIPTTTATSSRTSISLSFCTCSSSDVLNTGALLTDPHYSCKPVVSRTGSQSVGSSSSFRSLSCRFPPSLCLGGSDVDEPQSRLMNGSYSRSGLGSRRSTSEVEGKRY</sequence>
<keyword evidence="6" id="KW-0677">Repeat</keyword>
<evidence type="ECO:0000313" key="15">
    <source>
        <dbReference type="EMBL" id="KAG5409097.1"/>
    </source>
</evidence>
<dbReference type="PROSITE" id="PS50089">
    <property type="entry name" value="ZF_RING_2"/>
    <property type="match status" value="1"/>
</dbReference>
<keyword evidence="5" id="KW-0479">Metal-binding</keyword>
<keyword evidence="16" id="KW-1185">Reference proteome</keyword>
<dbReference type="EMBL" id="JADBGQ010000002">
    <property type="protein sequence ID" value="KAG5409097.1"/>
    <property type="molecule type" value="Genomic_DNA"/>
</dbReference>
<dbReference type="Pfam" id="PF00023">
    <property type="entry name" value="Ank"/>
    <property type="match status" value="2"/>
</dbReference>
<dbReference type="InterPro" id="IPR001841">
    <property type="entry name" value="Znf_RING"/>
</dbReference>
<protein>
    <recommendedName>
        <fullName evidence="3">RING-type E3 ubiquitin transferase</fullName>
        <ecNumber evidence="3">2.3.2.27</ecNumber>
    </recommendedName>
</protein>
<evidence type="ECO:0000256" key="2">
    <source>
        <dbReference type="ARBA" id="ARBA00004906"/>
    </source>
</evidence>
<dbReference type="SUPFAM" id="SSF48403">
    <property type="entry name" value="Ankyrin repeat"/>
    <property type="match status" value="1"/>
</dbReference>
<evidence type="ECO:0000256" key="13">
    <source>
        <dbReference type="SAM" id="MobiDB-lite"/>
    </source>
</evidence>
<keyword evidence="4" id="KW-0808">Transferase</keyword>
<comment type="caution">
    <text evidence="15">The sequence shown here is derived from an EMBL/GenBank/DDBJ whole genome shotgun (WGS) entry which is preliminary data.</text>
</comment>
<evidence type="ECO:0000256" key="5">
    <source>
        <dbReference type="ARBA" id="ARBA00022723"/>
    </source>
</evidence>
<reference evidence="15 16" key="1">
    <citation type="submission" date="2021-03" db="EMBL/GenBank/DDBJ databases">
        <authorList>
            <person name="King G.J."/>
            <person name="Bancroft I."/>
            <person name="Baten A."/>
            <person name="Bloomfield J."/>
            <person name="Borpatragohain P."/>
            <person name="He Z."/>
            <person name="Irish N."/>
            <person name="Irwin J."/>
            <person name="Liu K."/>
            <person name="Mauleon R.P."/>
            <person name="Moore J."/>
            <person name="Morris R."/>
            <person name="Ostergaard L."/>
            <person name="Wang B."/>
            <person name="Wells R."/>
        </authorList>
    </citation>
    <scope>NUCLEOTIDE SEQUENCE [LARGE SCALE GENOMIC DNA]</scope>
    <source>
        <strain evidence="15">R-o-18</strain>
        <tissue evidence="15">Leaf</tissue>
    </source>
</reference>
<evidence type="ECO:0000256" key="1">
    <source>
        <dbReference type="ARBA" id="ARBA00000900"/>
    </source>
</evidence>
<comment type="pathway">
    <text evidence="2">Protein modification; protein ubiquitination.</text>
</comment>
<accession>A0ABQ7NDZ1</accession>
<dbReference type="Proteomes" id="UP000823674">
    <property type="component" value="Chromosome A02"/>
</dbReference>
<feature type="repeat" description="ANK" evidence="11">
    <location>
        <begin position="220"/>
        <end position="252"/>
    </location>
</feature>
<dbReference type="Gene3D" id="3.30.40.10">
    <property type="entry name" value="Zinc/RING finger domain, C3HC4 (zinc finger)"/>
    <property type="match status" value="1"/>
</dbReference>
<evidence type="ECO:0000256" key="7">
    <source>
        <dbReference type="ARBA" id="ARBA00022771"/>
    </source>
</evidence>
<keyword evidence="9" id="KW-0862">Zinc</keyword>
<dbReference type="InterPro" id="IPR013083">
    <property type="entry name" value="Znf_RING/FYVE/PHD"/>
</dbReference>
<dbReference type="SMART" id="SM00184">
    <property type="entry name" value="RING"/>
    <property type="match status" value="2"/>
</dbReference>
<comment type="catalytic activity">
    <reaction evidence="1">
        <text>S-ubiquitinyl-[E2 ubiquitin-conjugating enzyme]-L-cysteine + [acceptor protein]-L-lysine = [E2 ubiquitin-conjugating enzyme]-L-cysteine + N(6)-ubiquitinyl-[acceptor protein]-L-lysine.</text>
        <dbReference type="EC" id="2.3.2.27"/>
    </reaction>
</comment>
<evidence type="ECO:0000256" key="3">
    <source>
        <dbReference type="ARBA" id="ARBA00012483"/>
    </source>
</evidence>
<evidence type="ECO:0000256" key="9">
    <source>
        <dbReference type="ARBA" id="ARBA00022833"/>
    </source>
</evidence>
<evidence type="ECO:0000259" key="14">
    <source>
        <dbReference type="PROSITE" id="PS50089"/>
    </source>
</evidence>
<feature type="compositionally biased region" description="Low complexity" evidence="13">
    <location>
        <begin position="637"/>
        <end position="648"/>
    </location>
</feature>
<organism evidence="15 16">
    <name type="scientific">Brassica rapa subsp. trilocularis</name>
    <dbReference type="NCBI Taxonomy" id="1813537"/>
    <lineage>
        <taxon>Eukaryota</taxon>
        <taxon>Viridiplantae</taxon>
        <taxon>Streptophyta</taxon>
        <taxon>Embryophyta</taxon>
        <taxon>Tracheophyta</taxon>
        <taxon>Spermatophyta</taxon>
        <taxon>Magnoliopsida</taxon>
        <taxon>eudicotyledons</taxon>
        <taxon>Gunneridae</taxon>
        <taxon>Pentapetalae</taxon>
        <taxon>rosids</taxon>
        <taxon>malvids</taxon>
        <taxon>Brassicales</taxon>
        <taxon>Brassicaceae</taxon>
        <taxon>Brassiceae</taxon>
        <taxon>Brassica</taxon>
    </lineage>
</organism>
<dbReference type="Pfam" id="PF24921">
    <property type="entry name" value="RING_XB3-XBAT31"/>
    <property type="match status" value="1"/>
</dbReference>
<evidence type="ECO:0000256" key="10">
    <source>
        <dbReference type="ARBA" id="ARBA00023043"/>
    </source>
</evidence>
<dbReference type="InterPro" id="IPR017907">
    <property type="entry name" value="Znf_RING_CS"/>
</dbReference>